<dbReference type="InterPro" id="IPR014729">
    <property type="entry name" value="Rossmann-like_a/b/a_fold"/>
</dbReference>
<proteinExistence type="inferred from homology"/>
<dbReference type="PANTHER" id="PTHR46268">
    <property type="entry name" value="STRESS RESPONSE PROTEIN NHAX"/>
    <property type="match status" value="1"/>
</dbReference>
<dbReference type="PIRSF" id="PIRSF006276">
    <property type="entry name" value="UspA"/>
    <property type="match status" value="1"/>
</dbReference>
<dbReference type="RefSeq" id="WP_311503312.1">
    <property type="nucleotide sequence ID" value="NZ_JAVRHK010000006.1"/>
</dbReference>
<dbReference type="InterPro" id="IPR006015">
    <property type="entry name" value="Universal_stress_UspA"/>
</dbReference>
<dbReference type="Proteomes" id="UP001262582">
    <property type="component" value="Unassembled WGS sequence"/>
</dbReference>
<evidence type="ECO:0000313" key="5">
    <source>
        <dbReference type="Proteomes" id="UP001262582"/>
    </source>
</evidence>
<protein>
    <recommendedName>
        <fullName evidence="2">Universal stress protein</fullName>
    </recommendedName>
</protein>
<keyword evidence="2" id="KW-0963">Cytoplasm</keyword>
<reference evidence="4 5" key="1">
    <citation type="submission" date="2023-09" db="EMBL/GenBank/DDBJ databases">
        <authorList>
            <person name="Rey-Velasco X."/>
        </authorList>
    </citation>
    <scope>NUCLEOTIDE SEQUENCE [LARGE SCALE GENOMIC DNA]</scope>
    <source>
        <strain evidence="4 5">F117</strain>
    </source>
</reference>
<evidence type="ECO:0000313" key="4">
    <source>
        <dbReference type="EMBL" id="MDT0676968.1"/>
    </source>
</evidence>
<dbReference type="PRINTS" id="PR01438">
    <property type="entry name" value="UNVRSLSTRESS"/>
</dbReference>
<dbReference type="SUPFAM" id="SSF52402">
    <property type="entry name" value="Adenine nucleotide alpha hydrolases-like"/>
    <property type="match status" value="1"/>
</dbReference>
<name>A0ABU3D7J3_9FLAO</name>
<dbReference type="Pfam" id="PF00582">
    <property type="entry name" value="Usp"/>
    <property type="match status" value="1"/>
</dbReference>
<gene>
    <name evidence="4" type="ORF">RM539_10285</name>
</gene>
<feature type="domain" description="UspA" evidence="3">
    <location>
        <begin position="1"/>
        <end position="148"/>
    </location>
</feature>
<dbReference type="InterPro" id="IPR006016">
    <property type="entry name" value="UspA"/>
</dbReference>
<sequence length="152" mass="16902">MKKVLIAVDYHPVAEQVTNKGYELAKTLGAKVCLIHAVTDVGYYGMEYPSFMGYNGYNIATEMDLATEMRNFAEDFMKSVVKHLNDPSVSYHLGDGETSAVVLDYAVEWNADLIVMGTHSHSTLEKLLVGTVASKVLEKTRIPVYMVPVKKH</sequence>
<comment type="similarity">
    <text evidence="1 2">Belongs to the universal stress protein A family.</text>
</comment>
<evidence type="ECO:0000256" key="1">
    <source>
        <dbReference type="ARBA" id="ARBA00008791"/>
    </source>
</evidence>
<organism evidence="4 5">
    <name type="scientific">Autumnicola musiva</name>
    <dbReference type="NCBI Taxonomy" id="3075589"/>
    <lineage>
        <taxon>Bacteria</taxon>
        <taxon>Pseudomonadati</taxon>
        <taxon>Bacteroidota</taxon>
        <taxon>Flavobacteriia</taxon>
        <taxon>Flavobacteriales</taxon>
        <taxon>Flavobacteriaceae</taxon>
        <taxon>Autumnicola</taxon>
    </lineage>
</organism>
<evidence type="ECO:0000259" key="3">
    <source>
        <dbReference type="Pfam" id="PF00582"/>
    </source>
</evidence>
<comment type="subcellular location">
    <subcellularLocation>
        <location evidence="2">Cytoplasm</location>
    </subcellularLocation>
</comment>
<dbReference type="EMBL" id="JAVRHK010000006">
    <property type="protein sequence ID" value="MDT0676968.1"/>
    <property type="molecule type" value="Genomic_DNA"/>
</dbReference>
<dbReference type="Gene3D" id="3.40.50.620">
    <property type="entry name" value="HUPs"/>
    <property type="match status" value="1"/>
</dbReference>
<dbReference type="PANTHER" id="PTHR46268:SF15">
    <property type="entry name" value="UNIVERSAL STRESS PROTEIN HP_0031"/>
    <property type="match status" value="1"/>
</dbReference>
<accession>A0ABU3D7J3</accession>
<keyword evidence="5" id="KW-1185">Reference proteome</keyword>
<evidence type="ECO:0000256" key="2">
    <source>
        <dbReference type="PIRNR" id="PIRNR006276"/>
    </source>
</evidence>
<comment type="caution">
    <text evidence="4">The sequence shown here is derived from an EMBL/GenBank/DDBJ whole genome shotgun (WGS) entry which is preliminary data.</text>
</comment>
<dbReference type="CDD" id="cd00293">
    <property type="entry name" value="USP-like"/>
    <property type="match status" value="1"/>
</dbReference>